<name>A0A4E0RF10_FASHE</name>
<feature type="repeat" description="ANK" evidence="9">
    <location>
        <begin position="284"/>
        <end position="316"/>
    </location>
</feature>
<dbReference type="Pfam" id="PF13637">
    <property type="entry name" value="Ank_4"/>
    <property type="match status" value="1"/>
</dbReference>
<dbReference type="GO" id="GO:0007165">
    <property type="term" value="P:signal transduction"/>
    <property type="evidence" value="ECO:0007669"/>
    <property type="project" value="InterPro"/>
</dbReference>
<feature type="repeat" description="ANK" evidence="9">
    <location>
        <begin position="744"/>
        <end position="776"/>
    </location>
</feature>
<feature type="repeat" description="ANK" evidence="9">
    <location>
        <begin position="548"/>
        <end position="580"/>
    </location>
</feature>
<feature type="repeat" description="ANK" evidence="9">
    <location>
        <begin position="57"/>
        <end position="89"/>
    </location>
</feature>
<feature type="repeat" description="ANK" evidence="9">
    <location>
        <begin position="515"/>
        <end position="547"/>
    </location>
</feature>
<feature type="repeat" description="ANK" evidence="9">
    <location>
        <begin position="711"/>
        <end position="743"/>
    </location>
</feature>
<dbReference type="PRINTS" id="PR01415">
    <property type="entry name" value="ANKYRIN"/>
</dbReference>
<feature type="repeat" description="ANK" evidence="9">
    <location>
        <begin position="251"/>
        <end position="283"/>
    </location>
</feature>
<feature type="region of interest" description="Disordered" evidence="10">
    <location>
        <begin position="1665"/>
        <end position="1689"/>
    </location>
</feature>
<comment type="caution">
    <text evidence="13">The sequence shown here is derived from an EMBL/GenBank/DDBJ whole genome shotgun (WGS) entry which is preliminary data.</text>
</comment>
<dbReference type="PROSITE" id="PS50297">
    <property type="entry name" value="ANK_REP_REGION"/>
    <property type="match status" value="21"/>
</dbReference>
<feature type="compositionally biased region" description="Polar residues" evidence="10">
    <location>
        <begin position="1972"/>
        <end position="1981"/>
    </location>
</feature>
<feature type="compositionally biased region" description="Basic and acidic residues" evidence="10">
    <location>
        <begin position="2041"/>
        <end position="2057"/>
    </location>
</feature>
<feature type="domain" description="Death" evidence="11">
    <location>
        <begin position="1602"/>
        <end position="1646"/>
    </location>
</feature>
<evidence type="ECO:0000256" key="5">
    <source>
        <dbReference type="ARBA" id="ARBA00022737"/>
    </source>
</evidence>
<dbReference type="PANTHER" id="PTHR24123">
    <property type="entry name" value="ANKYRIN REPEAT-CONTAINING"/>
    <property type="match status" value="1"/>
</dbReference>
<evidence type="ECO:0000259" key="12">
    <source>
        <dbReference type="PROSITE" id="PS51145"/>
    </source>
</evidence>
<keyword evidence="3" id="KW-0963">Cytoplasm</keyword>
<feature type="compositionally biased region" description="Basic and acidic residues" evidence="10">
    <location>
        <begin position="1665"/>
        <end position="1679"/>
    </location>
</feature>
<evidence type="ECO:0000256" key="4">
    <source>
        <dbReference type="ARBA" id="ARBA00022553"/>
    </source>
</evidence>
<evidence type="ECO:0000256" key="1">
    <source>
        <dbReference type="ARBA" id="ARBA00004245"/>
    </source>
</evidence>
<dbReference type="GO" id="GO:0016020">
    <property type="term" value="C:membrane"/>
    <property type="evidence" value="ECO:0007669"/>
    <property type="project" value="UniProtKB-SubCell"/>
</dbReference>
<evidence type="ECO:0000256" key="10">
    <source>
        <dbReference type="SAM" id="MobiDB-lite"/>
    </source>
</evidence>
<feature type="region of interest" description="Disordered" evidence="10">
    <location>
        <begin position="1"/>
        <end position="24"/>
    </location>
</feature>
<feature type="repeat" description="ANK" evidence="9">
    <location>
        <begin position="581"/>
        <end position="613"/>
    </location>
</feature>
<dbReference type="SUPFAM" id="SSF48403">
    <property type="entry name" value="Ankyrin repeat"/>
    <property type="match status" value="2"/>
</dbReference>
<evidence type="ECO:0000256" key="7">
    <source>
        <dbReference type="ARBA" id="ARBA00023136"/>
    </source>
</evidence>
<feature type="compositionally biased region" description="Low complexity" evidence="10">
    <location>
        <begin position="9"/>
        <end position="19"/>
    </location>
</feature>
<feature type="compositionally biased region" description="Low complexity" evidence="10">
    <location>
        <begin position="1890"/>
        <end position="1902"/>
    </location>
</feature>
<dbReference type="InterPro" id="IPR011029">
    <property type="entry name" value="DEATH-like_dom_sf"/>
</dbReference>
<feature type="compositionally biased region" description="Basic and acidic residues" evidence="10">
    <location>
        <begin position="2015"/>
        <end position="2025"/>
    </location>
</feature>
<keyword evidence="14" id="KW-1185">Reference proteome</keyword>
<dbReference type="Pfam" id="PF00791">
    <property type="entry name" value="ZU5"/>
    <property type="match status" value="2"/>
</dbReference>
<evidence type="ECO:0000313" key="13">
    <source>
        <dbReference type="EMBL" id="THD26153.1"/>
    </source>
</evidence>
<dbReference type="Pfam" id="PF00023">
    <property type="entry name" value="Ank"/>
    <property type="match status" value="3"/>
</dbReference>
<feature type="repeat" description="ANK" evidence="9">
    <location>
        <begin position="449"/>
        <end position="481"/>
    </location>
</feature>
<dbReference type="SMART" id="SM00218">
    <property type="entry name" value="ZU5"/>
    <property type="match status" value="1"/>
</dbReference>
<feature type="repeat" description="ANK" evidence="9">
    <location>
        <begin position="350"/>
        <end position="382"/>
    </location>
</feature>
<feature type="region of interest" description="Disordered" evidence="10">
    <location>
        <begin position="1792"/>
        <end position="1875"/>
    </location>
</feature>
<dbReference type="PROSITE" id="PS51145">
    <property type="entry name" value="ZU5"/>
    <property type="match status" value="2"/>
</dbReference>
<gene>
    <name evidence="13" type="ORF">D915_002954</name>
</gene>
<dbReference type="SMART" id="SM00248">
    <property type="entry name" value="ANK"/>
    <property type="match status" value="23"/>
</dbReference>
<dbReference type="Gene3D" id="1.25.40.20">
    <property type="entry name" value="Ankyrin repeat-containing domain"/>
    <property type="match status" value="3"/>
</dbReference>
<feature type="region of interest" description="Disordered" evidence="10">
    <location>
        <begin position="1964"/>
        <end position="2057"/>
    </location>
</feature>
<feature type="repeat" description="ANK" evidence="9">
    <location>
        <begin position="156"/>
        <end position="181"/>
    </location>
</feature>
<feature type="repeat" description="ANK" evidence="9">
    <location>
        <begin position="218"/>
        <end position="250"/>
    </location>
</feature>
<evidence type="ECO:0000256" key="9">
    <source>
        <dbReference type="PROSITE-ProRule" id="PRU00023"/>
    </source>
</evidence>
<dbReference type="InterPro" id="IPR051165">
    <property type="entry name" value="Multifunctional_ANK_Repeat"/>
</dbReference>
<dbReference type="FunFam" id="2.60.220.30:FF:000009">
    <property type="entry name" value="Ankyrin 2, isoform G"/>
    <property type="match status" value="1"/>
</dbReference>
<protein>
    <submittedName>
        <fullName evidence="13">Ankyrin-2</fullName>
    </submittedName>
</protein>
<feature type="repeat" description="ANK" evidence="9">
    <location>
        <begin position="90"/>
        <end position="122"/>
    </location>
</feature>
<feature type="repeat" description="ANK" evidence="9">
    <location>
        <begin position="614"/>
        <end position="646"/>
    </location>
</feature>
<dbReference type="Gene3D" id="2.60.40.2660">
    <property type="match status" value="1"/>
</dbReference>
<proteinExistence type="predicted"/>
<dbReference type="InterPro" id="IPR000906">
    <property type="entry name" value="ZU5_dom"/>
</dbReference>
<feature type="repeat" description="ANK" evidence="9">
    <location>
        <begin position="123"/>
        <end position="155"/>
    </location>
</feature>
<evidence type="ECO:0000256" key="3">
    <source>
        <dbReference type="ARBA" id="ARBA00022490"/>
    </source>
</evidence>
<dbReference type="InterPro" id="IPR040745">
    <property type="entry name" value="Ankyrin_UPA"/>
</dbReference>
<dbReference type="Pfam" id="PF12796">
    <property type="entry name" value="Ank_2"/>
    <property type="match status" value="7"/>
</dbReference>
<evidence type="ECO:0000256" key="8">
    <source>
        <dbReference type="ARBA" id="ARBA00023212"/>
    </source>
</evidence>
<feature type="repeat" description="ANK" evidence="9">
    <location>
        <begin position="383"/>
        <end position="415"/>
    </location>
</feature>
<dbReference type="FunFam" id="2.60.220.30:FF:000001">
    <property type="entry name" value="Ankyrin-3 isoform 2"/>
    <property type="match status" value="1"/>
</dbReference>
<dbReference type="PROSITE" id="PS50088">
    <property type="entry name" value="ANK_REPEAT"/>
    <property type="match status" value="21"/>
</dbReference>
<dbReference type="InterPro" id="IPR000488">
    <property type="entry name" value="Death_dom"/>
</dbReference>
<evidence type="ECO:0000256" key="2">
    <source>
        <dbReference type="ARBA" id="ARBA00004370"/>
    </source>
</evidence>
<feature type="repeat" description="ANK" evidence="9">
    <location>
        <begin position="678"/>
        <end position="710"/>
    </location>
</feature>
<evidence type="ECO:0000256" key="6">
    <source>
        <dbReference type="ARBA" id="ARBA00023043"/>
    </source>
</evidence>
<dbReference type="FunFam" id="1.25.40.20:FF:000003">
    <property type="entry name" value="Ankyrin, isoform B"/>
    <property type="match status" value="1"/>
</dbReference>
<feature type="domain" description="ZU5" evidence="12">
    <location>
        <begin position="1148"/>
        <end position="1301"/>
    </location>
</feature>
<evidence type="ECO:0000259" key="11">
    <source>
        <dbReference type="PROSITE" id="PS50017"/>
    </source>
</evidence>
<feature type="repeat" description="ANK" evidence="9">
    <location>
        <begin position="416"/>
        <end position="448"/>
    </location>
</feature>
<feature type="compositionally biased region" description="Polar residues" evidence="10">
    <location>
        <begin position="1759"/>
        <end position="1769"/>
    </location>
</feature>
<dbReference type="GO" id="GO:0005856">
    <property type="term" value="C:cytoskeleton"/>
    <property type="evidence" value="ECO:0007669"/>
    <property type="project" value="UniProtKB-SubCell"/>
</dbReference>
<dbReference type="FunFam" id="1.25.40.20:FF:000095">
    <property type="entry name" value="Ankyrin 2, isoform J"/>
    <property type="match status" value="1"/>
</dbReference>
<feature type="region of interest" description="Disordered" evidence="10">
    <location>
        <begin position="1752"/>
        <end position="1772"/>
    </location>
</feature>
<reference evidence="13" key="1">
    <citation type="submission" date="2019-03" db="EMBL/GenBank/DDBJ databases">
        <title>Improved annotation for the trematode Fasciola hepatica.</title>
        <authorList>
            <person name="Choi Y.-J."/>
            <person name="Martin J."/>
            <person name="Mitreva M."/>
        </authorList>
    </citation>
    <scope>NUCLEOTIDE SEQUENCE [LARGE SCALE GENOMIC DNA]</scope>
</reference>
<dbReference type="Gene3D" id="2.60.220.30">
    <property type="match status" value="2"/>
</dbReference>
<dbReference type="PROSITE" id="PS50017">
    <property type="entry name" value="DEATH_DOMAIN"/>
    <property type="match status" value="1"/>
</dbReference>
<keyword evidence="4" id="KW-0597">Phosphoprotein</keyword>
<comment type="subcellular location">
    <subcellularLocation>
        <location evidence="1">Cytoplasm</location>
        <location evidence="1">Cytoskeleton</location>
    </subcellularLocation>
    <subcellularLocation>
        <location evidence="2">Membrane</location>
    </subcellularLocation>
</comment>
<evidence type="ECO:0000313" key="14">
    <source>
        <dbReference type="Proteomes" id="UP000230066"/>
    </source>
</evidence>
<accession>A0A4E0RF10</accession>
<dbReference type="InterPro" id="IPR002110">
    <property type="entry name" value="Ankyrin_rpt"/>
</dbReference>
<dbReference type="SUPFAM" id="SSF47986">
    <property type="entry name" value="DEATH domain"/>
    <property type="match status" value="1"/>
</dbReference>
<organism evidence="13 14">
    <name type="scientific">Fasciola hepatica</name>
    <name type="common">Liver fluke</name>
    <dbReference type="NCBI Taxonomy" id="6192"/>
    <lineage>
        <taxon>Eukaryota</taxon>
        <taxon>Metazoa</taxon>
        <taxon>Spiralia</taxon>
        <taxon>Lophotrochozoa</taxon>
        <taxon>Platyhelminthes</taxon>
        <taxon>Trematoda</taxon>
        <taxon>Digenea</taxon>
        <taxon>Plagiorchiida</taxon>
        <taxon>Echinostomata</taxon>
        <taxon>Echinostomatoidea</taxon>
        <taxon>Fasciolidae</taxon>
        <taxon>Fasciola</taxon>
    </lineage>
</organism>
<dbReference type="Pfam" id="PF17809">
    <property type="entry name" value="UPA_2"/>
    <property type="match status" value="1"/>
</dbReference>
<dbReference type="Proteomes" id="UP000230066">
    <property type="component" value="Unassembled WGS sequence"/>
</dbReference>
<dbReference type="InterPro" id="IPR036770">
    <property type="entry name" value="Ankyrin_rpt-contain_sf"/>
</dbReference>
<feature type="repeat" description="ANK" evidence="9">
    <location>
        <begin position="482"/>
        <end position="514"/>
    </location>
</feature>
<feature type="compositionally biased region" description="Basic and acidic residues" evidence="10">
    <location>
        <begin position="1982"/>
        <end position="1991"/>
    </location>
</feature>
<keyword evidence="8" id="KW-0206">Cytoskeleton</keyword>
<feature type="domain" description="ZU5" evidence="12">
    <location>
        <begin position="991"/>
        <end position="1146"/>
    </location>
</feature>
<keyword evidence="6 9" id="KW-0040">ANK repeat</keyword>
<feature type="region of interest" description="Disordered" evidence="10">
    <location>
        <begin position="1890"/>
        <end position="1945"/>
    </location>
</feature>
<feature type="repeat" description="ANK" evidence="9">
    <location>
        <begin position="317"/>
        <end position="349"/>
    </location>
</feature>
<sequence length="2090" mass="224668">MTVTGDAMTSLSSESATSSKKSDASQNFLRAARAGNLSKLLDLFTRFNVDIHSCNANGLNALHLASKEGHTEIVRELLSRGTDPNRATKKGNTALHIASLAGQFEVVKMLLDTGAQVNVQAQNGFTPLYMAAQENHLEVVKLLLAHQSNPALTTDDGFTPLAVALQQGHDRIVALLLENDSRGKVCLPALHIAAKKDDVKAANLLLNSDVNVDHQSASGFTPLHIAAHYGNVNMTDLLISRGANINFQAKNNITPLHVACKWGNHGVAERLIAAGAELDCRTRDGLTPLHCAARSGHDTVVQLLLGANANYSAKTRSGLNALHMAAQGDHVDSVRLLLQSGLPLDDTTIDYLTPLHVAAHCGNLQVAKVLLERGCDVNARALNGFTPLHIACQKNRIKIVELLLKHGCMLEATTESGLTPLHVASFMGHLSIIVLLLQHGANPNAPTIRSETALHLAARSGQMEVARLLLRNGAQVDARARGNQTALHIASRVGSTDLVGLLLDHSANVHAATKDTYTPLHLAAKANHTEICRLLIQAGAQLETVTKSGFTPLHLAAKHTHVDTVQLLIERGANVNATGRNGLTPLHLATHYGSLVLVRVLLEHKANPLAQAKNGYTPLHIAAERRLLDVAKLVIAAGCETESRNGFTALHLASQDGSPEMVKLLLAAGARVNARAKNGLTPMHLAAQEDSLAAAELLCAAGSELDARTKAGYTPLHTACHFGQVNMIRFLLGKGVDVNATTCMGSNALHLAAQQGHSKVIYILLESGANPNMRNKNGWTPGHVARRQHYLNIFEVLRQVTTCVESWEADDEELLEPKITDSDLGRPMLDGTTKFAPGTRIFLEQPDVMGDHAVTDTEEECLEPDYTVIPASPLFSRSASSGQAGLSHMVDASGFIGTRVNGRMKSGGVDKMSTVSGEDSIHDDAAATAAAVAAAVGDHGRVNGIREPAWSSTRIRHDFTELGSGVLASSQDWDFTPDNVPIARKPVTSGFLVSFLVDARGGSMRGSRHPGLRVLVPPSAASAPTRITCRMLRPERTTRPPQLNDSEGLACRIIELGPHPCTFNTPVILEIPHFASLRGRQRELVVLRSDNAETWREHSLEATDQAVQSTLGQSFDQLETLEELREKRIIRILTNEFPQYLAVVSRMRQETALIGSDGGVLSSTVVPQVQAVFPEGALQKRIRVGLQAHPIPTEMVTHVLGNRVAASPIVTLEPRRRKFHKPITLTIPLPRSAMKGMLNPAGVGDLKAQTAPSLRLLCSITGGTLPAQWEDITGSTPLSKVKDCVSFTTTVSARFWLIDCQAVHESTELAGQLYREASLVPYMGKFVVFTKRLDTDEALIRCFCVTDDKVDKTLECQEGFEVCAASPEVEVVEGRPAWLEAAGNLLPVAKSDEQLRLHFNAFHENRLAFPVRLRDMQQEASGKLAFMREPRQLGGDSVNTEPQRPICTLEVHLGPEQGGIRAANSITVDPALASLAEQHQKSTGASLHSIPCVFPIPGRKLVSEDADYQNGYEDGVDVLGPEGRWASVYAADVIARSQLDLLQVAAEIGSDWPRLVGVLIPESGLNATCTVGQLVEWIAQNDPRWQETRGGDASTGLGAISVSELRTERDRALAVLLAWREQRGEQATGNELDRSLRAIGRMDVVKSCMLDIRCVTEPAEHDEAIRRIDEQGYGEDRTPRPLGSPEPTSASLVGTATLMSGMDDLLDHTMAQGVLEDHMVTAHAEPVDQNTLTAEKSHIVESIAPFHLREEEENMPSDAHTSTQESDGVTDTGLGITLTDAEHPVLKAEETEVDFEETVTQGHPGYGPDTEADEELEAAGAGTEDHWESGSPPATTTSHQGGDPLVTQADPDNEVDHVCDSESMTASLEGHSAQMTEDGGTQLLAEATGATEETGPTGGHAEIAPGSEPSKHTGQSDDETGSKVAATNEEESKPKTPVTTEEVRESTAQNIEYTVAQSEISAVHAGDDEDQSGITAGLQSAKNDETHRTESTEAAEGMSRDREEPGVDGTVEDSQDLRNAHHDGGARPPSSELGNNVTYYSEEHNVDTGDVHAPSDGEVRFSGQLMNTAHHGVETGAVFHPPPEHSLIEE</sequence>
<dbReference type="EMBL" id="JXXN02000845">
    <property type="protein sequence ID" value="THD26153.1"/>
    <property type="molecule type" value="Genomic_DNA"/>
</dbReference>
<feature type="repeat" description="ANK" evidence="9">
    <location>
        <begin position="645"/>
        <end position="677"/>
    </location>
</feature>
<dbReference type="PANTHER" id="PTHR24123:SF141">
    <property type="entry name" value="ANKYRIN 2, ISOFORM U"/>
    <property type="match status" value="1"/>
</dbReference>
<dbReference type="Gene3D" id="1.10.533.10">
    <property type="entry name" value="Death Domain, Fas"/>
    <property type="match status" value="1"/>
</dbReference>
<keyword evidence="7" id="KW-0472">Membrane</keyword>
<keyword evidence="5" id="KW-0677">Repeat</keyword>